<evidence type="ECO:0000256" key="19">
    <source>
        <dbReference type="SAM" id="MobiDB-lite"/>
    </source>
</evidence>
<dbReference type="GO" id="GO:0017004">
    <property type="term" value="P:cytochrome complex assembly"/>
    <property type="evidence" value="ECO:0007669"/>
    <property type="project" value="UniProtKB-UniRule"/>
</dbReference>
<feature type="transmembrane region" description="Helical" evidence="18">
    <location>
        <begin position="451"/>
        <end position="471"/>
    </location>
</feature>
<feature type="disulfide bond" description="Redox-active" evidence="18">
    <location>
        <begin position="126"/>
        <end position="132"/>
    </location>
</feature>
<keyword evidence="7 18" id="KW-0732">Signal</keyword>
<evidence type="ECO:0000256" key="8">
    <source>
        <dbReference type="ARBA" id="ARBA00022748"/>
    </source>
</evidence>
<evidence type="ECO:0000256" key="5">
    <source>
        <dbReference type="ARBA" id="ARBA00022519"/>
    </source>
</evidence>
<comment type="catalytic activity">
    <reaction evidence="17 18">
        <text>[protein]-dithiol + NADP(+) = [protein]-disulfide + NADPH + H(+)</text>
        <dbReference type="Rhea" id="RHEA:18753"/>
        <dbReference type="Rhea" id="RHEA-COMP:10593"/>
        <dbReference type="Rhea" id="RHEA-COMP:10594"/>
        <dbReference type="ChEBI" id="CHEBI:15378"/>
        <dbReference type="ChEBI" id="CHEBI:29950"/>
        <dbReference type="ChEBI" id="CHEBI:50058"/>
        <dbReference type="ChEBI" id="CHEBI:57783"/>
        <dbReference type="ChEBI" id="CHEBI:58349"/>
        <dbReference type="EC" id="1.8.1.8"/>
    </reaction>
</comment>
<dbReference type="HAMAP" id="MF_00399">
    <property type="entry name" value="DbsD"/>
    <property type="match status" value="1"/>
</dbReference>
<accession>A0A4R8FMY2</accession>
<feature type="transmembrane region" description="Helical" evidence="18">
    <location>
        <begin position="319"/>
        <end position="352"/>
    </location>
</feature>
<dbReference type="GO" id="GO:0047134">
    <property type="term" value="F:protein-disulfide reductase [NAD(P)H] activity"/>
    <property type="evidence" value="ECO:0007669"/>
    <property type="project" value="UniProtKB-UniRule"/>
</dbReference>
<dbReference type="PANTHER" id="PTHR32234:SF0">
    <property type="entry name" value="THIOL:DISULFIDE INTERCHANGE PROTEIN DSBD"/>
    <property type="match status" value="1"/>
</dbReference>
<evidence type="ECO:0000256" key="12">
    <source>
        <dbReference type="ARBA" id="ARBA00023027"/>
    </source>
</evidence>
<comment type="catalytic activity">
    <reaction evidence="16 18">
        <text>[protein]-dithiol + NAD(+) = [protein]-disulfide + NADH + H(+)</text>
        <dbReference type="Rhea" id="RHEA:18749"/>
        <dbReference type="Rhea" id="RHEA-COMP:10593"/>
        <dbReference type="Rhea" id="RHEA-COMP:10594"/>
        <dbReference type="ChEBI" id="CHEBI:15378"/>
        <dbReference type="ChEBI" id="CHEBI:29950"/>
        <dbReference type="ChEBI" id="CHEBI:50058"/>
        <dbReference type="ChEBI" id="CHEBI:57540"/>
        <dbReference type="ChEBI" id="CHEBI:57945"/>
        <dbReference type="EC" id="1.8.1.8"/>
    </reaction>
</comment>
<dbReference type="Proteomes" id="UP000294489">
    <property type="component" value="Unassembled WGS sequence"/>
</dbReference>
<evidence type="ECO:0000256" key="10">
    <source>
        <dbReference type="ARBA" id="ARBA00022989"/>
    </source>
</evidence>
<feature type="chain" id="PRO_5021051658" description="Thiol:disulfide interchange protein DsbD" evidence="18">
    <location>
        <begin position="34"/>
        <end position="625"/>
    </location>
</feature>
<evidence type="ECO:0000256" key="18">
    <source>
        <dbReference type="HAMAP-Rule" id="MF_00399"/>
    </source>
</evidence>
<comment type="similarity">
    <text evidence="2 18">Belongs to the thioredoxin family. DsbD subfamily.</text>
</comment>
<feature type="transmembrane region" description="Helical" evidence="18">
    <location>
        <begin position="200"/>
        <end position="221"/>
    </location>
</feature>
<evidence type="ECO:0000256" key="11">
    <source>
        <dbReference type="ARBA" id="ARBA00023002"/>
    </source>
</evidence>
<dbReference type="Gene3D" id="2.60.40.1250">
    <property type="entry name" value="Thiol:disulfide interchange protein DsbD, N-terminal domain"/>
    <property type="match status" value="1"/>
</dbReference>
<dbReference type="Gene3D" id="3.40.30.10">
    <property type="entry name" value="Glutaredoxin"/>
    <property type="match status" value="1"/>
</dbReference>
<reference evidence="21 22" key="1">
    <citation type="submission" date="2019-03" db="EMBL/GenBank/DDBJ databases">
        <title>Freshwater and sediment microbial communities from various areas in North America, analyzing microbe dynamics in response to fracking.</title>
        <authorList>
            <person name="Lamendella R."/>
        </authorList>
    </citation>
    <scope>NUCLEOTIDE SEQUENCE [LARGE SCALE GENOMIC DNA]</scope>
    <source>
        <strain evidence="21 22">6_TX</strain>
    </source>
</reference>
<evidence type="ECO:0000256" key="1">
    <source>
        <dbReference type="ARBA" id="ARBA00004429"/>
    </source>
</evidence>
<keyword evidence="3 18" id="KW-0813">Transport</keyword>
<keyword evidence="10 18" id="KW-1133">Transmembrane helix</keyword>
<evidence type="ECO:0000256" key="9">
    <source>
        <dbReference type="ARBA" id="ARBA00022982"/>
    </source>
</evidence>
<evidence type="ECO:0000256" key="3">
    <source>
        <dbReference type="ARBA" id="ARBA00022448"/>
    </source>
</evidence>
<evidence type="ECO:0000256" key="16">
    <source>
        <dbReference type="ARBA" id="ARBA00047388"/>
    </source>
</evidence>
<dbReference type="InterPro" id="IPR036249">
    <property type="entry name" value="Thioredoxin-like_sf"/>
</dbReference>
<comment type="caution">
    <text evidence="21">The sequence shown here is derived from an EMBL/GenBank/DDBJ whole genome shotgun (WGS) entry which is preliminary data.</text>
</comment>
<dbReference type="GO" id="GO:0045454">
    <property type="term" value="P:cell redox homeostasis"/>
    <property type="evidence" value="ECO:0007669"/>
    <property type="project" value="TreeGrafter"/>
</dbReference>
<dbReference type="InterPro" id="IPR003834">
    <property type="entry name" value="Cyt_c_assmbl_TM_dom"/>
</dbReference>
<dbReference type="InterPro" id="IPR036929">
    <property type="entry name" value="DsbDN_sf"/>
</dbReference>
<dbReference type="EMBL" id="SOEC01000013">
    <property type="protein sequence ID" value="TDX27674.1"/>
    <property type="molecule type" value="Genomic_DNA"/>
</dbReference>
<evidence type="ECO:0000313" key="22">
    <source>
        <dbReference type="Proteomes" id="UP000294489"/>
    </source>
</evidence>
<evidence type="ECO:0000259" key="20">
    <source>
        <dbReference type="PROSITE" id="PS51352"/>
    </source>
</evidence>
<keyword evidence="4 18" id="KW-1003">Cell membrane</keyword>
<comment type="function">
    <text evidence="18">Required to facilitate the formation of correct disulfide bonds in some periplasmic proteins and for the assembly of the periplasmic c-type cytochromes. Acts by transferring electrons from cytoplasmic thioredoxin to the periplasm. This transfer involves a cascade of disulfide bond formation and reduction steps.</text>
</comment>
<proteinExistence type="inferred from homology"/>
<dbReference type="PANTHER" id="PTHR32234">
    <property type="entry name" value="THIOL:DISULFIDE INTERCHANGE PROTEIN DSBD"/>
    <property type="match status" value="1"/>
</dbReference>
<keyword evidence="14 18" id="KW-1015">Disulfide bond</keyword>
<dbReference type="InterPro" id="IPR035671">
    <property type="entry name" value="DsbD_gamma"/>
</dbReference>
<feature type="transmembrane region" description="Helical" evidence="18">
    <location>
        <begin position="398"/>
        <end position="416"/>
    </location>
</feature>
<feature type="region of interest" description="Disordered" evidence="19">
    <location>
        <begin position="157"/>
        <end position="181"/>
    </location>
</feature>
<evidence type="ECO:0000256" key="14">
    <source>
        <dbReference type="ARBA" id="ARBA00023157"/>
    </source>
</evidence>
<dbReference type="OrthoDB" id="9811036at2"/>
<keyword evidence="12 18" id="KW-0520">NAD</keyword>
<evidence type="ECO:0000256" key="2">
    <source>
        <dbReference type="ARBA" id="ARBA00007241"/>
    </source>
</evidence>
<dbReference type="GO" id="GO:0009055">
    <property type="term" value="F:electron transfer activity"/>
    <property type="evidence" value="ECO:0007669"/>
    <property type="project" value="UniProtKB-UniRule"/>
</dbReference>
<dbReference type="NCBIfam" id="NF001419">
    <property type="entry name" value="PRK00293.1"/>
    <property type="match status" value="1"/>
</dbReference>
<dbReference type="Pfam" id="PF11412">
    <property type="entry name" value="DsbD_N"/>
    <property type="match status" value="1"/>
</dbReference>
<dbReference type="SUPFAM" id="SSF52833">
    <property type="entry name" value="Thioredoxin-like"/>
    <property type="match status" value="1"/>
</dbReference>
<organism evidence="21 22">
    <name type="scientific">Modicisalibacter xianhensis</name>
    <dbReference type="NCBI Taxonomy" id="442341"/>
    <lineage>
        <taxon>Bacteria</taxon>
        <taxon>Pseudomonadati</taxon>
        <taxon>Pseudomonadota</taxon>
        <taxon>Gammaproteobacteria</taxon>
        <taxon>Oceanospirillales</taxon>
        <taxon>Halomonadaceae</taxon>
        <taxon>Modicisalibacter</taxon>
    </lineage>
</organism>
<keyword evidence="15 18" id="KW-0676">Redox-active center</keyword>
<feature type="disulfide bond" description="Redox-active" evidence="18">
    <location>
        <begin position="534"/>
        <end position="537"/>
    </location>
</feature>
<dbReference type="Pfam" id="PF02683">
    <property type="entry name" value="DsbD_TM"/>
    <property type="match status" value="1"/>
</dbReference>
<evidence type="ECO:0000256" key="4">
    <source>
        <dbReference type="ARBA" id="ARBA00022475"/>
    </source>
</evidence>
<keyword evidence="6 18" id="KW-0812">Transmembrane</keyword>
<feature type="transmembrane region" description="Helical" evidence="18">
    <location>
        <begin position="422"/>
        <end position="439"/>
    </location>
</feature>
<dbReference type="InterPro" id="IPR022910">
    <property type="entry name" value="Thiol_diS_interchange_DbsD"/>
</dbReference>
<dbReference type="CDD" id="cd02953">
    <property type="entry name" value="DsbDgamma"/>
    <property type="match status" value="1"/>
</dbReference>
<name>A0A4R8FMY2_9GAMM</name>
<comment type="subcellular location">
    <subcellularLocation>
        <location evidence="1 18">Cell inner membrane</location>
        <topology evidence="1 18">Multi-pass membrane protein</topology>
    </subcellularLocation>
</comment>
<dbReference type="RefSeq" id="WP_134019075.1">
    <property type="nucleotide sequence ID" value="NZ_SOEC01000013.1"/>
</dbReference>
<evidence type="ECO:0000256" key="15">
    <source>
        <dbReference type="ARBA" id="ARBA00023284"/>
    </source>
</evidence>
<evidence type="ECO:0000256" key="17">
    <source>
        <dbReference type="ARBA" id="ARBA00047804"/>
    </source>
</evidence>
<dbReference type="AlphaFoldDB" id="A0A4R8FMY2"/>
<evidence type="ECO:0000256" key="13">
    <source>
        <dbReference type="ARBA" id="ARBA00023136"/>
    </source>
</evidence>
<keyword evidence="9 18" id="KW-0249">Electron transport</keyword>
<gene>
    <name evidence="18" type="primary">dsbD</name>
    <name evidence="21" type="ORF">DFO67_113106</name>
</gene>
<keyword evidence="8 18" id="KW-0201">Cytochrome c-type biogenesis</keyword>
<sequence precursor="true">MSEHGTVGRLSRKRALWLVSLILLACLSFSASAAEDFLPVEEAFKLTTEQRNGEVVLRWEIAPGYYLYRHRLEITGEPVDIAAPELPEGTPISDEYFGDSQVYYRTLQLNVDPGQARRLKLTWQGCAEDGLCYAPQHRTLELESSPSSRSALDAISKAPTLPGKTTTQVEDSPVADASDRTAGALGDDQRLAARLADAHVGWMLAAFFGMGLLLVFTPCVLPMLPILSSLVVGSGAGARRGMLLSLAFVVPMALTYAVLGVAAAQAGANLQAMLQTPWVLGAFALLFVVFALAMFGLFELQLPSMVRQRLDRLQSRQQGGTLGGAVIMGVLSALLVGPCMTAPLAGALLYIADTGDTLLGGAALLMLGLGMGTPLLLVGVLGARLLPRPGPWMVRVKVMFGFVLLGMAVWFLARVVPGPVELGLWGFWLLGVAVALWHASHKATPGVGHPMIKTVGLALGIWGTAMLLGAAGGGTNPFQPLAYLQAGSGGQGAAERDIMARFDKVENLASLNRRIDQASQQGQWTLVDIYAEWCVSCKVIEEEVFGNPRVQARLETMQLLRPDVTANDATDRELLDAHGILGPPTLMLFGPDGEERRAQRIVGEITADAFLERLEQARQAGGRKS</sequence>
<evidence type="ECO:0000256" key="6">
    <source>
        <dbReference type="ARBA" id="ARBA00022692"/>
    </source>
</evidence>
<dbReference type="InterPro" id="IPR013766">
    <property type="entry name" value="Thioredoxin_domain"/>
</dbReference>
<dbReference type="PROSITE" id="PS51352">
    <property type="entry name" value="THIOREDOXIN_2"/>
    <property type="match status" value="1"/>
</dbReference>
<dbReference type="InterPro" id="IPR017937">
    <property type="entry name" value="Thioredoxin_CS"/>
</dbReference>
<feature type="signal peptide" evidence="18">
    <location>
        <begin position="1"/>
        <end position="33"/>
    </location>
</feature>
<keyword evidence="11 18" id="KW-0560">Oxidoreductase</keyword>
<feature type="domain" description="Thioredoxin" evidence="20">
    <location>
        <begin position="484"/>
        <end position="619"/>
    </location>
</feature>
<feature type="transmembrane region" description="Helical" evidence="18">
    <location>
        <begin position="242"/>
        <end position="266"/>
    </location>
</feature>
<dbReference type="Pfam" id="PF13899">
    <property type="entry name" value="Thioredoxin_7"/>
    <property type="match status" value="1"/>
</dbReference>
<protein>
    <recommendedName>
        <fullName evidence="18">Thiol:disulfide interchange protein DsbD</fullName>
        <ecNumber evidence="18">1.8.1.8</ecNumber>
    </recommendedName>
    <alternativeName>
        <fullName evidence="18">Protein-disulfide reductase</fullName>
        <shortName evidence="18">Disulfide reductase</shortName>
    </alternativeName>
</protein>
<dbReference type="GO" id="GO:0005886">
    <property type="term" value="C:plasma membrane"/>
    <property type="evidence" value="ECO:0007669"/>
    <property type="project" value="UniProtKB-SubCell"/>
</dbReference>
<dbReference type="EC" id="1.8.1.8" evidence="18"/>
<evidence type="ECO:0000313" key="21">
    <source>
        <dbReference type="EMBL" id="TDX27674.1"/>
    </source>
</evidence>
<evidence type="ECO:0000256" key="7">
    <source>
        <dbReference type="ARBA" id="ARBA00022729"/>
    </source>
</evidence>
<comment type="caution">
    <text evidence="18">Lacks conserved residue(s) required for the propagation of feature annotation.</text>
</comment>
<dbReference type="SUPFAM" id="SSF74863">
    <property type="entry name" value="Thiol:disulfide interchange protein DsbD, N-terminal domain (DsbD-alpha)"/>
    <property type="match status" value="1"/>
</dbReference>
<dbReference type="PROSITE" id="PS00194">
    <property type="entry name" value="THIOREDOXIN_1"/>
    <property type="match status" value="1"/>
</dbReference>
<keyword evidence="13 18" id="KW-0472">Membrane</keyword>
<feature type="transmembrane region" description="Helical" evidence="18">
    <location>
        <begin position="278"/>
        <end position="298"/>
    </location>
</feature>
<keyword evidence="5 18" id="KW-0997">Cell inner membrane</keyword>
<dbReference type="InterPro" id="IPR028250">
    <property type="entry name" value="DsbDN"/>
</dbReference>
<feature type="transmembrane region" description="Helical" evidence="18">
    <location>
        <begin position="358"/>
        <end position="386"/>
    </location>
</feature>